<reference evidence="1" key="1">
    <citation type="journal article" date="2020" name="Stud. Mycol.">
        <title>101 Dothideomycetes genomes: a test case for predicting lifestyles and emergence of pathogens.</title>
        <authorList>
            <person name="Haridas S."/>
            <person name="Albert R."/>
            <person name="Binder M."/>
            <person name="Bloem J."/>
            <person name="Labutti K."/>
            <person name="Salamov A."/>
            <person name="Andreopoulos B."/>
            <person name="Baker S."/>
            <person name="Barry K."/>
            <person name="Bills G."/>
            <person name="Bluhm B."/>
            <person name="Cannon C."/>
            <person name="Castanera R."/>
            <person name="Culley D."/>
            <person name="Daum C."/>
            <person name="Ezra D."/>
            <person name="Gonzalez J."/>
            <person name="Henrissat B."/>
            <person name="Kuo A."/>
            <person name="Liang C."/>
            <person name="Lipzen A."/>
            <person name="Lutzoni F."/>
            <person name="Magnuson J."/>
            <person name="Mondo S."/>
            <person name="Nolan M."/>
            <person name="Ohm R."/>
            <person name="Pangilinan J."/>
            <person name="Park H.-J."/>
            <person name="Ramirez L."/>
            <person name="Alfaro M."/>
            <person name="Sun H."/>
            <person name="Tritt A."/>
            <person name="Yoshinaga Y."/>
            <person name="Zwiers L.-H."/>
            <person name="Turgeon B."/>
            <person name="Goodwin S."/>
            <person name="Spatafora J."/>
            <person name="Crous P."/>
            <person name="Grigoriev I."/>
        </authorList>
    </citation>
    <scope>NUCLEOTIDE SEQUENCE</scope>
    <source>
        <strain evidence="1">CBS 675.92</strain>
    </source>
</reference>
<dbReference type="Proteomes" id="UP000800035">
    <property type="component" value="Unassembled WGS sequence"/>
</dbReference>
<dbReference type="EMBL" id="ML976978">
    <property type="protein sequence ID" value="KAF1963078.1"/>
    <property type="molecule type" value="Genomic_DNA"/>
</dbReference>
<sequence>MTRTIYERPQYPQCRHAMAPAQPSPTRHSCVSATAAQHSAQPSCPEATQTFRVANQQGNPLLRCRLRRGTTANRSASFPLLIGISDVIDPDKCRLAHIIKRAMAYVSETDQSPSVIHDWNALSGSVGHCRHCFGGIIRMSRDQSLRDIVRHHLAMARNSKTQVKNNGYETSGKRPMPGVSGNQNFRIELVPIH</sequence>
<proteinExistence type="predicted"/>
<accession>A0A6A5UE99</accession>
<protein>
    <submittedName>
        <fullName evidence="1">Uncharacterized protein</fullName>
    </submittedName>
</protein>
<evidence type="ECO:0000313" key="1">
    <source>
        <dbReference type="EMBL" id="KAF1963078.1"/>
    </source>
</evidence>
<organism evidence="1 2">
    <name type="scientific">Byssothecium circinans</name>
    <dbReference type="NCBI Taxonomy" id="147558"/>
    <lineage>
        <taxon>Eukaryota</taxon>
        <taxon>Fungi</taxon>
        <taxon>Dikarya</taxon>
        <taxon>Ascomycota</taxon>
        <taxon>Pezizomycotina</taxon>
        <taxon>Dothideomycetes</taxon>
        <taxon>Pleosporomycetidae</taxon>
        <taxon>Pleosporales</taxon>
        <taxon>Massarineae</taxon>
        <taxon>Massarinaceae</taxon>
        <taxon>Byssothecium</taxon>
    </lineage>
</organism>
<keyword evidence="2" id="KW-1185">Reference proteome</keyword>
<gene>
    <name evidence="1" type="ORF">CC80DRAFT_530935</name>
</gene>
<evidence type="ECO:0000313" key="2">
    <source>
        <dbReference type="Proteomes" id="UP000800035"/>
    </source>
</evidence>
<name>A0A6A5UE99_9PLEO</name>
<dbReference type="AlphaFoldDB" id="A0A6A5UE99"/>